<protein>
    <recommendedName>
        <fullName evidence="2">NYN domain-containing protein</fullName>
    </recommendedName>
</protein>
<dbReference type="GO" id="GO:0004540">
    <property type="term" value="F:RNA nuclease activity"/>
    <property type="evidence" value="ECO:0007669"/>
    <property type="project" value="InterPro"/>
</dbReference>
<evidence type="ECO:0000313" key="3">
    <source>
        <dbReference type="EMBL" id="OGE06834.1"/>
    </source>
</evidence>
<reference evidence="3 4" key="1">
    <citation type="journal article" date="2016" name="Nat. Commun.">
        <title>Thousands of microbial genomes shed light on interconnected biogeochemical processes in an aquifer system.</title>
        <authorList>
            <person name="Anantharaman K."/>
            <person name="Brown C.T."/>
            <person name="Hug L.A."/>
            <person name="Sharon I."/>
            <person name="Castelle C.J."/>
            <person name="Probst A.J."/>
            <person name="Thomas B.C."/>
            <person name="Singh A."/>
            <person name="Wilkins M.J."/>
            <person name="Karaoz U."/>
            <person name="Brodie E.L."/>
            <person name="Williams K.H."/>
            <person name="Hubbard S.S."/>
            <person name="Banfield J.F."/>
        </authorList>
    </citation>
    <scope>NUCLEOTIDE SEQUENCE [LARGE SCALE GENOMIC DNA]</scope>
</reference>
<evidence type="ECO:0000313" key="4">
    <source>
        <dbReference type="Proteomes" id="UP000177747"/>
    </source>
</evidence>
<accession>A0A1F5HRQ6</accession>
<dbReference type="PANTHER" id="PTHR35458">
    <property type="entry name" value="SLR0755 PROTEIN"/>
    <property type="match status" value="1"/>
</dbReference>
<keyword evidence="1" id="KW-0812">Transmembrane</keyword>
<dbReference type="Gene3D" id="3.40.50.1010">
    <property type="entry name" value="5'-nuclease"/>
    <property type="match status" value="1"/>
</dbReference>
<gene>
    <name evidence="3" type="ORF">A2W70_00830</name>
</gene>
<keyword evidence="1" id="KW-1133">Transmembrane helix</keyword>
<feature type="transmembrane region" description="Helical" evidence="1">
    <location>
        <begin position="127"/>
        <end position="149"/>
    </location>
</feature>
<organism evidence="3 4">
    <name type="scientific">Candidatus Curtissbacteria bacterium RIFCSPLOWO2_02_41_11</name>
    <dbReference type="NCBI Taxonomy" id="1797731"/>
    <lineage>
        <taxon>Bacteria</taxon>
        <taxon>Candidatus Curtissiibacteriota</taxon>
    </lineage>
</organism>
<proteinExistence type="predicted"/>
<dbReference type="EMBL" id="MFBU01000013">
    <property type="protein sequence ID" value="OGE06834.1"/>
    <property type="molecule type" value="Genomic_DNA"/>
</dbReference>
<comment type="caution">
    <text evidence="3">The sequence shown here is derived from an EMBL/GenBank/DDBJ whole genome shotgun (WGS) entry which is preliminary data.</text>
</comment>
<feature type="domain" description="NYN" evidence="2">
    <location>
        <begin position="10"/>
        <end position="125"/>
    </location>
</feature>
<keyword evidence="1" id="KW-0472">Membrane</keyword>
<feature type="transmembrane region" description="Helical" evidence="1">
    <location>
        <begin position="200"/>
        <end position="227"/>
    </location>
</feature>
<dbReference type="Proteomes" id="UP000177747">
    <property type="component" value="Unassembled WGS sequence"/>
</dbReference>
<dbReference type="PANTHER" id="PTHR35458:SF2">
    <property type="entry name" value="SLR0755 PROTEIN"/>
    <property type="match status" value="1"/>
</dbReference>
<dbReference type="InterPro" id="IPR021139">
    <property type="entry name" value="NYN"/>
</dbReference>
<evidence type="ECO:0000256" key="1">
    <source>
        <dbReference type="SAM" id="Phobius"/>
    </source>
</evidence>
<dbReference type="Pfam" id="PF01936">
    <property type="entry name" value="NYN"/>
    <property type="match status" value="1"/>
</dbReference>
<dbReference type="InterPro" id="IPR047140">
    <property type="entry name" value="LabA"/>
</dbReference>
<dbReference type="STRING" id="1797731.A2W70_00830"/>
<evidence type="ECO:0000259" key="2">
    <source>
        <dbReference type="Pfam" id="PF01936"/>
    </source>
</evidence>
<sequence length="230" mass="26841">MKEQQNNYAFVDSQNVNLSIRHLGWILDFKRFRVYLKEKYGVTKAFLFIGYMGSNRDLYTSLQDAGFICVFKPTLTYKDGTTKGNCDAELVLETMIQYENYEKAVLVTGDGDFYCLAKYLIEKDKDFWKILPVVWLIFVVLIGSVFLLIRETNTPDYIPLAFIPVIFLVLRLFLGIYAYQRIKIAFPDYEMGSIKFILRFLIPYDLINFRIISLLVIAFGLLILYLLSKV</sequence>
<name>A0A1F5HRQ6_9BACT</name>
<feature type="transmembrane region" description="Helical" evidence="1">
    <location>
        <begin position="161"/>
        <end position="179"/>
    </location>
</feature>
<dbReference type="AlphaFoldDB" id="A0A1F5HRQ6"/>